<feature type="region of interest" description="Disordered" evidence="1">
    <location>
        <begin position="188"/>
        <end position="214"/>
    </location>
</feature>
<gene>
    <name evidence="4" type="ORF">POL72_42605</name>
</gene>
<accession>A0ABT5CFR8</accession>
<evidence type="ECO:0000313" key="5">
    <source>
        <dbReference type="Proteomes" id="UP001217485"/>
    </source>
</evidence>
<dbReference type="EMBL" id="JAQNDK010000005">
    <property type="protein sequence ID" value="MDC0684488.1"/>
    <property type="molecule type" value="Genomic_DNA"/>
</dbReference>
<evidence type="ECO:0000256" key="3">
    <source>
        <dbReference type="SAM" id="SignalP"/>
    </source>
</evidence>
<feature type="transmembrane region" description="Helical" evidence="2">
    <location>
        <begin position="167"/>
        <end position="188"/>
    </location>
</feature>
<keyword evidence="3" id="KW-0732">Signal</keyword>
<dbReference type="RefSeq" id="WP_272102615.1">
    <property type="nucleotide sequence ID" value="NZ_JAQNDK010000005.1"/>
</dbReference>
<evidence type="ECO:0008006" key="6">
    <source>
        <dbReference type="Google" id="ProtNLM"/>
    </source>
</evidence>
<reference evidence="4 5" key="1">
    <citation type="submission" date="2023-01" db="EMBL/GenBank/DDBJ databases">
        <title>Minimal conservation of predation-associated metabolite biosynthetic gene clusters underscores biosynthetic potential of Myxococcota including descriptions for ten novel species: Archangium lansinium sp. nov., Myxococcus landrumus sp. nov., Nannocystis bai.</title>
        <authorList>
            <person name="Ahearne A."/>
            <person name="Stevens C."/>
            <person name="Dowd S."/>
        </authorList>
    </citation>
    <scope>NUCLEOTIDE SEQUENCE [LARGE SCALE GENOMIC DNA]</scope>
    <source>
        <strain evidence="4 5">WIWO2</strain>
    </source>
</reference>
<comment type="caution">
    <text evidence="4">The sequence shown here is derived from an EMBL/GenBank/DDBJ whole genome shotgun (WGS) entry which is preliminary data.</text>
</comment>
<dbReference type="Proteomes" id="UP001217485">
    <property type="component" value="Unassembled WGS sequence"/>
</dbReference>
<keyword evidence="2" id="KW-0812">Transmembrane</keyword>
<evidence type="ECO:0000256" key="1">
    <source>
        <dbReference type="SAM" id="MobiDB-lite"/>
    </source>
</evidence>
<proteinExistence type="predicted"/>
<evidence type="ECO:0000313" key="4">
    <source>
        <dbReference type="EMBL" id="MDC0684488.1"/>
    </source>
</evidence>
<protein>
    <recommendedName>
        <fullName evidence="6">Secreted protein</fullName>
    </recommendedName>
</protein>
<keyword evidence="2" id="KW-1133">Transmembrane helix</keyword>
<feature type="signal peptide" evidence="3">
    <location>
        <begin position="1"/>
        <end position="24"/>
    </location>
</feature>
<feature type="chain" id="PRO_5047137558" description="Secreted protein" evidence="3">
    <location>
        <begin position="25"/>
        <end position="214"/>
    </location>
</feature>
<organism evidence="4 5">
    <name type="scientific">Sorangium atrum</name>
    <dbReference type="NCBI Taxonomy" id="2995308"/>
    <lineage>
        <taxon>Bacteria</taxon>
        <taxon>Pseudomonadati</taxon>
        <taxon>Myxococcota</taxon>
        <taxon>Polyangia</taxon>
        <taxon>Polyangiales</taxon>
        <taxon>Polyangiaceae</taxon>
        <taxon>Sorangium</taxon>
    </lineage>
</organism>
<name>A0ABT5CFR8_9BACT</name>
<keyword evidence="2" id="KW-0472">Membrane</keyword>
<keyword evidence="5" id="KW-1185">Reference proteome</keyword>
<sequence length="214" mass="21211">MMYKKHLACAVALAMVASVPRASAHGGEDHAAPAAPTAASTGTEHVVSGETAVFSVVIKYPAKKAEGPSPARLYVARADSSAPVEGARVRLELKGGLAFAADAGKTAAVGVYEVVLPAAPEGATANGVVSVEAGDAFDLVLVGDLRFGAIEPAAAPTGMTPGREVPLGGLAAAAGALAVLSGGIGYALGRRSRRKPPAATRRPEDPSALPQGAS</sequence>
<evidence type="ECO:0000256" key="2">
    <source>
        <dbReference type="SAM" id="Phobius"/>
    </source>
</evidence>